<feature type="signal peptide" evidence="1">
    <location>
        <begin position="1"/>
        <end position="20"/>
    </location>
</feature>
<feature type="chain" id="PRO_5016379137" evidence="1">
    <location>
        <begin position="21"/>
        <end position="191"/>
    </location>
</feature>
<protein>
    <submittedName>
        <fullName evidence="2">Uncharacterized protein</fullName>
    </submittedName>
</protein>
<evidence type="ECO:0000313" key="2">
    <source>
        <dbReference type="EMBL" id="PWZ03247.1"/>
    </source>
</evidence>
<dbReference type="AlphaFoldDB" id="A0A317XY74"/>
<dbReference type="EMBL" id="KZ819188">
    <property type="protein sequence ID" value="PWZ03247.1"/>
    <property type="molecule type" value="Genomic_DNA"/>
</dbReference>
<dbReference type="Proteomes" id="UP000246740">
    <property type="component" value="Unassembled WGS sequence"/>
</dbReference>
<keyword evidence="1" id="KW-0732">Signal</keyword>
<proteinExistence type="predicted"/>
<evidence type="ECO:0000256" key="1">
    <source>
        <dbReference type="SAM" id="SignalP"/>
    </source>
</evidence>
<gene>
    <name evidence="2" type="ORF">BCV70DRAFT_197473</name>
</gene>
<reference evidence="2 3" key="1">
    <citation type="journal article" date="2018" name="Mol. Biol. Evol.">
        <title>Broad Genomic Sampling Reveals a Smut Pathogenic Ancestry of the Fungal Clade Ustilaginomycotina.</title>
        <authorList>
            <person name="Kijpornyongpan T."/>
            <person name="Mondo S.J."/>
            <person name="Barry K."/>
            <person name="Sandor L."/>
            <person name="Lee J."/>
            <person name="Lipzen A."/>
            <person name="Pangilinan J."/>
            <person name="LaButti K."/>
            <person name="Hainaut M."/>
            <person name="Henrissat B."/>
            <person name="Grigoriev I.V."/>
            <person name="Spatafora J.W."/>
            <person name="Aime M.C."/>
        </authorList>
    </citation>
    <scope>NUCLEOTIDE SEQUENCE [LARGE SCALE GENOMIC DNA]</scope>
    <source>
        <strain evidence="2 3">MCA 3645</strain>
    </source>
</reference>
<dbReference type="InParanoid" id="A0A317XY74"/>
<accession>A0A317XY74</accession>
<evidence type="ECO:0000313" key="3">
    <source>
        <dbReference type="Proteomes" id="UP000246740"/>
    </source>
</evidence>
<keyword evidence="3" id="KW-1185">Reference proteome</keyword>
<sequence>MQLLPRLVGAFLLAFGLVYALFPKTPNLPYPLMLEQPVWTWNPSVPEALVDIAIARQKILGDNWPVYHLSAKELATFQEFVANHMTQNGRYLWNVERTNVFIDFVNFKSGNADPIPLAIVWKVFGNQLQARGALIMPAEWRIIPTTEKLVGYEVTFSPREKGGITMILQRLSPDVRVRLLAPHGSQKENQS</sequence>
<organism evidence="2 3">
    <name type="scientific">Testicularia cyperi</name>
    <dbReference type="NCBI Taxonomy" id="1882483"/>
    <lineage>
        <taxon>Eukaryota</taxon>
        <taxon>Fungi</taxon>
        <taxon>Dikarya</taxon>
        <taxon>Basidiomycota</taxon>
        <taxon>Ustilaginomycotina</taxon>
        <taxon>Ustilaginomycetes</taxon>
        <taxon>Ustilaginales</taxon>
        <taxon>Anthracoideaceae</taxon>
        <taxon>Testicularia</taxon>
    </lineage>
</organism>
<name>A0A317XY74_9BASI</name>